<dbReference type="PROSITE" id="PS52016">
    <property type="entry name" value="TONB_DEPENDENT_REC_3"/>
    <property type="match status" value="1"/>
</dbReference>
<dbReference type="InterPro" id="IPR012910">
    <property type="entry name" value="Plug_dom"/>
</dbReference>
<gene>
    <name evidence="10" type="ORF">ACFO3O_03325</name>
</gene>
<dbReference type="InterPro" id="IPR039426">
    <property type="entry name" value="TonB-dep_rcpt-like"/>
</dbReference>
<keyword evidence="6 7" id="KW-0998">Cell outer membrane</keyword>
<dbReference type="EMBL" id="JBHSFV010000001">
    <property type="protein sequence ID" value="MFC4632921.1"/>
    <property type="molecule type" value="Genomic_DNA"/>
</dbReference>
<protein>
    <submittedName>
        <fullName evidence="10">SusC/RagA family TonB-linked outer membrane protein</fullName>
    </submittedName>
</protein>
<name>A0ABV9HRY5_9FLAO</name>
<keyword evidence="4 7" id="KW-0812">Transmembrane</keyword>
<evidence type="ECO:0000256" key="4">
    <source>
        <dbReference type="ARBA" id="ARBA00022692"/>
    </source>
</evidence>
<dbReference type="InterPro" id="IPR008969">
    <property type="entry name" value="CarboxyPept-like_regulatory"/>
</dbReference>
<accession>A0ABV9HRY5</accession>
<dbReference type="NCBIfam" id="TIGR04057">
    <property type="entry name" value="SusC_RagA_signa"/>
    <property type="match status" value="1"/>
</dbReference>
<dbReference type="InterPro" id="IPR023996">
    <property type="entry name" value="TonB-dep_OMP_SusC/RagA"/>
</dbReference>
<comment type="subcellular location">
    <subcellularLocation>
        <location evidence="1 7">Cell outer membrane</location>
        <topology evidence="1 7">Multi-pass membrane protein</topology>
    </subcellularLocation>
</comment>
<feature type="chain" id="PRO_5045731327" evidence="8">
    <location>
        <begin position="23"/>
        <end position="1012"/>
    </location>
</feature>
<feature type="domain" description="TonB-dependent receptor plug" evidence="9">
    <location>
        <begin position="117"/>
        <end position="223"/>
    </location>
</feature>
<evidence type="ECO:0000256" key="8">
    <source>
        <dbReference type="SAM" id="SignalP"/>
    </source>
</evidence>
<reference evidence="11" key="1">
    <citation type="journal article" date="2019" name="Int. J. Syst. Evol. Microbiol.">
        <title>The Global Catalogue of Microorganisms (GCM) 10K type strain sequencing project: providing services to taxonomists for standard genome sequencing and annotation.</title>
        <authorList>
            <consortium name="The Broad Institute Genomics Platform"/>
            <consortium name="The Broad Institute Genome Sequencing Center for Infectious Disease"/>
            <person name="Wu L."/>
            <person name="Ma J."/>
        </authorList>
    </citation>
    <scope>NUCLEOTIDE SEQUENCE [LARGE SCALE GENOMIC DNA]</scope>
    <source>
        <strain evidence="11">YJ-61-S</strain>
    </source>
</reference>
<dbReference type="Pfam" id="PF07715">
    <property type="entry name" value="Plug"/>
    <property type="match status" value="1"/>
</dbReference>
<evidence type="ECO:0000313" key="10">
    <source>
        <dbReference type="EMBL" id="MFC4632921.1"/>
    </source>
</evidence>
<dbReference type="Proteomes" id="UP001596043">
    <property type="component" value="Unassembled WGS sequence"/>
</dbReference>
<evidence type="ECO:0000256" key="1">
    <source>
        <dbReference type="ARBA" id="ARBA00004571"/>
    </source>
</evidence>
<organism evidence="10 11">
    <name type="scientific">Dokdonia ponticola</name>
    <dbReference type="NCBI Taxonomy" id="2041041"/>
    <lineage>
        <taxon>Bacteria</taxon>
        <taxon>Pseudomonadati</taxon>
        <taxon>Bacteroidota</taxon>
        <taxon>Flavobacteriia</taxon>
        <taxon>Flavobacteriales</taxon>
        <taxon>Flavobacteriaceae</taxon>
        <taxon>Dokdonia</taxon>
    </lineage>
</organism>
<comment type="similarity">
    <text evidence="7">Belongs to the TonB-dependent receptor family.</text>
</comment>
<feature type="signal peptide" evidence="8">
    <location>
        <begin position="1"/>
        <end position="22"/>
    </location>
</feature>
<dbReference type="Gene3D" id="2.60.40.1120">
    <property type="entry name" value="Carboxypeptidase-like, regulatory domain"/>
    <property type="match status" value="1"/>
</dbReference>
<keyword evidence="3 7" id="KW-1134">Transmembrane beta strand</keyword>
<dbReference type="InterPro" id="IPR036942">
    <property type="entry name" value="Beta-barrel_TonB_sf"/>
</dbReference>
<keyword evidence="8" id="KW-0732">Signal</keyword>
<evidence type="ECO:0000256" key="6">
    <source>
        <dbReference type="ARBA" id="ARBA00023237"/>
    </source>
</evidence>
<evidence type="ECO:0000256" key="7">
    <source>
        <dbReference type="PROSITE-ProRule" id="PRU01360"/>
    </source>
</evidence>
<sequence>MKKKSCLVLTLFLVFAVQTAFSQQKTVSGTVLESEGPLPGANVLVKGTSNGTQTDFDGKFSLSNITPTDILVFSYVGFKNVEIPVGNQTSITVTLKVDNTLDEVVIVGFGSRTKELSTSAISTVTGKDIENLVPSTSLDNALQGKAAGVQVVGANGRPGQTAFVQIRGIGSLSASTTPLYVVDGVPIDANDVNNINPNDIDSFSILKDAATVSLYGSRGANGVVLITTKKGKSGEARISFNSSIGFSQRTPDPFDLLDARGKLDIERQFAELGVTAAQSLPGATSTPEELAALIDLDTNWENELLRQGFIQNNALSISGGDEKLNYFLSLAYSKNTGIIDRIDGFERTSVRLNTSYQAKEWLKVTTNISLSRNTSDLPRDRNNVQNPFRALYDYNPYEPLFLRDDDGTIVTDDTGENVFNPTSTGFPVARALQTEPEDNRNFLIIGSLGADIKISDKFSNNFLVGATSNRFNRTNRSLPGGVLQGFVGDANFPGTQTDNASIDLRYNVTNTLSYKDTFNGVHNLQADFLLEYIERVFTSQFSTSRGFPSPDIPFQDVATEAQTAGSNEARNRLFSQGLFLTYDYDRKYVASASIRRDTSTRFGPNNQEGYFWSTSVAWNLSNEDFLTDNNTISNLKLRASLGTAGNQAIGDFQFLNLAGFSTFNGNAALIPFGLGNPDIQWEAQRTFDVGVEWGLFNNRLNGVVDFFQRNSDELLLPRPLSLTQGDLDNSVTTNVGEIENQGLEISLNYDVLRNSDLRFSVGGNISFQLNNEVVSLLDGADIINGTTILREGEELNTFFLPRYAGVNPANGAPLYLDQNDIITDNFSADFQTLLEGKSPAPDIQGGFYTNVSWKGFSLRSDWAFQTGNYIINFQRQAGVAIGNIDANLRTEALNFWRQPGDTDVLPSPLFQATADQTSTRFLEKGDFLRLRSLTLAYNLPSAFTEKLFISSLRIYGTGQNILTITGFEGDPEVGIGSAETSAPGAAGFVTGAFNLFSYPQTRSYTFGVEIGF</sequence>
<dbReference type="Pfam" id="PF13715">
    <property type="entry name" value="CarbopepD_reg_2"/>
    <property type="match status" value="1"/>
</dbReference>
<keyword evidence="2 7" id="KW-0813">Transport</keyword>
<keyword evidence="11" id="KW-1185">Reference proteome</keyword>
<dbReference type="SUPFAM" id="SSF56935">
    <property type="entry name" value="Porins"/>
    <property type="match status" value="1"/>
</dbReference>
<comment type="caution">
    <text evidence="10">The sequence shown here is derived from an EMBL/GenBank/DDBJ whole genome shotgun (WGS) entry which is preliminary data.</text>
</comment>
<proteinExistence type="inferred from homology"/>
<evidence type="ECO:0000256" key="5">
    <source>
        <dbReference type="ARBA" id="ARBA00023136"/>
    </source>
</evidence>
<dbReference type="Gene3D" id="2.40.170.20">
    <property type="entry name" value="TonB-dependent receptor, beta-barrel domain"/>
    <property type="match status" value="1"/>
</dbReference>
<dbReference type="SUPFAM" id="SSF49464">
    <property type="entry name" value="Carboxypeptidase regulatory domain-like"/>
    <property type="match status" value="1"/>
</dbReference>
<evidence type="ECO:0000313" key="11">
    <source>
        <dbReference type="Proteomes" id="UP001596043"/>
    </source>
</evidence>
<dbReference type="NCBIfam" id="TIGR04056">
    <property type="entry name" value="OMP_RagA_SusC"/>
    <property type="match status" value="1"/>
</dbReference>
<dbReference type="InterPro" id="IPR023997">
    <property type="entry name" value="TonB-dep_OMP_SusC/RagA_CS"/>
</dbReference>
<dbReference type="RefSeq" id="WP_379977078.1">
    <property type="nucleotide sequence ID" value="NZ_JBHSFV010000001.1"/>
</dbReference>
<evidence type="ECO:0000256" key="3">
    <source>
        <dbReference type="ARBA" id="ARBA00022452"/>
    </source>
</evidence>
<evidence type="ECO:0000259" key="9">
    <source>
        <dbReference type="Pfam" id="PF07715"/>
    </source>
</evidence>
<evidence type="ECO:0000256" key="2">
    <source>
        <dbReference type="ARBA" id="ARBA00022448"/>
    </source>
</evidence>
<dbReference type="Gene3D" id="2.170.130.10">
    <property type="entry name" value="TonB-dependent receptor, plug domain"/>
    <property type="match status" value="1"/>
</dbReference>
<keyword evidence="5 7" id="KW-0472">Membrane</keyword>
<dbReference type="InterPro" id="IPR037066">
    <property type="entry name" value="Plug_dom_sf"/>
</dbReference>